<dbReference type="AlphaFoldDB" id="A0A2P2QVC5"/>
<dbReference type="EMBL" id="GGEC01090459">
    <property type="protein sequence ID" value="MBX70943.1"/>
    <property type="molecule type" value="Transcribed_RNA"/>
</dbReference>
<sequence>MMSSVDLHQIPHEVHQNPDCLKTTKIL</sequence>
<reference evidence="1" key="1">
    <citation type="submission" date="2018-02" db="EMBL/GenBank/DDBJ databases">
        <title>Rhizophora mucronata_Transcriptome.</title>
        <authorList>
            <person name="Meera S.P."/>
            <person name="Sreeshan A."/>
            <person name="Augustine A."/>
        </authorList>
    </citation>
    <scope>NUCLEOTIDE SEQUENCE</scope>
    <source>
        <tissue evidence="1">Leaf</tissue>
    </source>
</reference>
<organism evidence="1">
    <name type="scientific">Rhizophora mucronata</name>
    <name type="common">Asiatic mangrove</name>
    <dbReference type="NCBI Taxonomy" id="61149"/>
    <lineage>
        <taxon>Eukaryota</taxon>
        <taxon>Viridiplantae</taxon>
        <taxon>Streptophyta</taxon>
        <taxon>Embryophyta</taxon>
        <taxon>Tracheophyta</taxon>
        <taxon>Spermatophyta</taxon>
        <taxon>Magnoliopsida</taxon>
        <taxon>eudicotyledons</taxon>
        <taxon>Gunneridae</taxon>
        <taxon>Pentapetalae</taxon>
        <taxon>rosids</taxon>
        <taxon>fabids</taxon>
        <taxon>Malpighiales</taxon>
        <taxon>Rhizophoraceae</taxon>
        <taxon>Rhizophora</taxon>
    </lineage>
</organism>
<accession>A0A2P2QVC5</accession>
<proteinExistence type="predicted"/>
<evidence type="ECO:0000313" key="1">
    <source>
        <dbReference type="EMBL" id="MBX70943.1"/>
    </source>
</evidence>
<name>A0A2P2QVC5_RHIMU</name>
<protein>
    <submittedName>
        <fullName evidence="1">Uncharacterized protein</fullName>
    </submittedName>
</protein>